<gene>
    <name evidence="2" type="ORF">SI8410_08011319</name>
</gene>
<name>A0A7I8KSN0_SPIIN</name>
<evidence type="ECO:0000256" key="1">
    <source>
        <dbReference type="SAM" id="MobiDB-lite"/>
    </source>
</evidence>
<dbReference type="PANTHER" id="PTHR33067">
    <property type="entry name" value="RNA-DIRECTED DNA POLYMERASE-RELATED"/>
    <property type="match status" value="1"/>
</dbReference>
<reference evidence="2" key="1">
    <citation type="submission" date="2020-02" db="EMBL/GenBank/DDBJ databases">
        <authorList>
            <person name="Scholz U."/>
            <person name="Mascher M."/>
            <person name="Fiebig A."/>
        </authorList>
    </citation>
    <scope>NUCLEOTIDE SEQUENCE</scope>
</reference>
<accession>A0A7I8KSN0</accession>
<keyword evidence="3" id="KW-1185">Reference proteome</keyword>
<dbReference type="EMBL" id="LR746271">
    <property type="protein sequence ID" value="CAA7400641.1"/>
    <property type="molecule type" value="Genomic_DNA"/>
</dbReference>
<feature type="compositionally biased region" description="Basic and acidic residues" evidence="1">
    <location>
        <begin position="83"/>
        <end position="100"/>
    </location>
</feature>
<organism evidence="2 3">
    <name type="scientific">Spirodela intermedia</name>
    <name type="common">Intermediate duckweed</name>
    <dbReference type="NCBI Taxonomy" id="51605"/>
    <lineage>
        <taxon>Eukaryota</taxon>
        <taxon>Viridiplantae</taxon>
        <taxon>Streptophyta</taxon>
        <taxon>Embryophyta</taxon>
        <taxon>Tracheophyta</taxon>
        <taxon>Spermatophyta</taxon>
        <taxon>Magnoliopsida</taxon>
        <taxon>Liliopsida</taxon>
        <taxon>Araceae</taxon>
        <taxon>Lemnoideae</taxon>
        <taxon>Spirodela</taxon>
    </lineage>
</organism>
<feature type="region of interest" description="Disordered" evidence="1">
    <location>
        <begin position="1"/>
        <end position="62"/>
    </location>
</feature>
<dbReference type="AlphaFoldDB" id="A0A7I8KSN0"/>
<dbReference type="OrthoDB" id="674712at2759"/>
<dbReference type="PANTHER" id="PTHR33067:SF31">
    <property type="entry name" value="RNA-DIRECTED DNA POLYMERASE"/>
    <property type="match status" value="1"/>
</dbReference>
<feature type="compositionally biased region" description="Polar residues" evidence="1">
    <location>
        <begin position="21"/>
        <end position="61"/>
    </location>
</feature>
<protein>
    <submittedName>
        <fullName evidence="2">Uncharacterized protein</fullName>
    </submittedName>
</protein>
<dbReference type="Gene3D" id="2.40.70.10">
    <property type="entry name" value="Acid Proteases"/>
    <property type="match status" value="1"/>
</dbReference>
<feature type="compositionally biased region" description="Acidic residues" evidence="1">
    <location>
        <begin position="113"/>
        <end position="122"/>
    </location>
</feature>
<dbReference type="Proteomes" id="UP000663760">
    <property type="component" value="Chromosome 8"/>
</dbReference>
<feature type="region of interest" description="Disordered" evidence="1">
    <location>
        <begin position="83"/>
        <end position="144"/>
    </location>
</feature>
<dbReference type="CDD" id="cd00303">
    <property type="entry name" value="retropepsin_like"/>
    <property type="match status" value="1"/>
</dbReference>
<proteinExistence type="predicted"/>
<evidence type="ECO:0000313" key="2">
    <source>
        <dbReference type="EMBL" id="CAA7400641.1"/>
    </source>
</evidence>
<dbReference type="InterPro" id="IPR021109">
    <property type="entry name" value="Peptidase_aspartic_dom_sf"/>
</dbReference>
<evidence type="ECO:0000313" key="3">
    <source>
        <dbReference type="Proteomes" id="UP000663760"/>
    </source>
</evidence>
<sequence>MEQMSRMNSRVDEIQDFVKTNIPTSTVNKKGKQVSFSNQLPSQATINPRNQGSSSSQTHNLSHVHVDEEEVEAAVAISSLRSSKDLPDPYKDHPLHKSSIDDETPTIVVEPDSSSDDEEEQVQVEPNPETYKPPVPYPQTLSKPKAKVSESDIHLLETFQKVTITIPLVDAIRHIPSYAKFLKGICTHHRSPKRIQLSENISSIMMNSLPIKKRDLGAPMITSEIGGMIFTRSLLDTGASINILPKAVYDRHHVGELQPFLIELCLADGSVRKPHGIVEDVIVRIEGCYFPVDFLVVDMKITKELSQAPIILGRPFLATAKAVTDWRKGEVILKVGEHTVKVNINKLMKYPSQAFEDLGAIDLFDDQDIETCIEEVMTVNEGADFEELPLDDPTGELKPLPSTLKYAFLDSQQVKPVIISSQLNEEQEKRLLDVLRWNEQAIGWTLADLRGLDPSLCTHHIFLEDESRPVREAQRRLNPKLNLSLDEAGKHRLLQLQELQELRRDAYENAEIYKEKTKAFHDKNIRRRTFNVNEKVWLYNSRLKLFPGKLRSRWDGPYVVVESFDNGSVLISDPKSGKQFKVNGHRLKPYLTAEPPTPADKVNLHLSEVHEDVIKVTPSSHRSL</sequence>
<dbReference type="SUPFAM" id="SSF50630">
    <property type="entry name" value="Acid proteases"/>
    <property type="match status" value="1"/>
</dbReference>